<evidence type="ECO:0000313" key="2">
    <source>
        <dbReference type="Proteomes" id="UP000270296"/>
    </source>
</evidence>
<dbReference type="PANTHER" id="PTHR46497:SF1">
    <property type="entry name" value="THIOREDOXIN DOMAIN-CONTAINING PROTEIN 11"/>
    <property type="match status" value="1"/>
</dbReference>
<evidence type="ECO:0000313" key="3">
    <source>
        <dbReference type="WBParaSite" id="SBAD_0001327401-mRNA-1"/>
    </source>
</evidence>
<evidence type="ECO:0000313" key="1">
    <source>
        <dbReference type="EMBL" id="VDP52333.1"/>
    </source>
</evidence>
<dbReference type="Gene3D" id="3.40.30.10">
    <property type="entry name" value="Glutaredoxin"/>
    <property type="match status" value="1"/>
</dbReference>
<organism evidence="3">
    <name type="scientific">Soboliphyme baturini</name>
    <dbReference type="NCBI Taxonomy" id="241478"/>
    <lineage>
        <taxon>Eukaryota</taxon>
        <taxon>Metazoa</taxon>
        <taxon>Ecdysozoa</taxon>
        <taxon>Nematoda</taxon>
        <taxon>Enoplea</taxon>
        <taxon>Dorylaimia</taxon>
        <taxon>Dioctophymatida</taxon>
        <taxon>Dioctophymatoidea</taxon>
        <taxon>Soboliphymatidae</taxon>
        <taxon>Soboliphyme</taxon>
    </lineage>
</organism>
<sequence length="336" mass="39062">MLTVQQFAMAYYDCGNDINNDFGLRGRSIKALERRRRLRSLLSWTDMSRWCNWAFAERQRWVTSWSSSVTVDLPCDAFSPVLPENGTRRLASTSRPCFCRPLTSTSDRIQQNNGFWRSLCEFALWCGSSHGCCDFGFHLPSVVPYCSSTSQLYGRRWRRRYSADECRRFKLAQALNYTSLGDTFTSPTSENNHLRYLDRLRLVRGLGCKTNRSLNFVTIDSDKYRWFFSQFGFTDPRETELFIYDGKNEAVFALADQFSLESFTRFVYKYTTGSLPSLRRTERPPSSPPLLDSQLPAREYMTPAKVYITKLTSQSFDSVVFRSSKVRYRDCFADLT</sequence>
<keyword evidence="2" id="KW-1185">Reference proteome</keyword>
<dbReference type="PANTHER" id="PTHR46497">
    <property type="entry name" value="THIOREDOXIN DOMAIN-CONTAINING PROTEIN 11"/>
    <property type="match status" value="1"/>
</dbReference>
<accession>A0A183JAG3</accession>
<dbReference type="OrthoDB" id="1910803at2759"/>
<gene>
    <name evidence="1" type="ORF">SBAD_LOCUS12861</name>
</gene>
<protein>
    <submittedName>
        <fullName evidence="1 3">Uncharacterized protein</fullName>
    </submittedName>
</protein>
<dbReference type="WBParaSite" id="SBAD_0001327401-mRNA-1">
    <property type="protein sequence ID" value="SBAD_0001327401-mRNA-1"/>
    <property type="gene ID" value="SBAD_0001327401"/>
</dbReference>
<proteinExistence type="predicted"/>
<reference evidence="3" key="1">
    <citation type="submission" date="2016-06" db="UniProtKB">
        <authorList>
            <consortium name="WormBaseParasite"/>
        </authorList>
    </citation>
    <scope>IDENTIFICATION</scope>
</reference>
<reference evidence="1 2" key="2">
    <citation type="submission" date="2018-11" db="EMBL/GenBank/DDBJ databases">
        <authorList>
            <consortium name="Pathogen Informatics"/>
        </authorList>
    </citation>
    <scope>NUCLEOTIDE SEQUENCE [LARGE SCALE GENOMIC DNA]</scope>
</reference>
<dbReference type="InterPro" id="IPR052792">
    <property type="entry name" value="Thioredoxin_dom-contain_11"/>
</dbReference>
<name>A0A183JAG3_9BILA</name>
<dbReference type="EMBL" id="UZAM01019124">
    <property type="protein sequence ID" value="VDP52333.1"/>
    <property type="molecule type" value="Genomic_DNA"/>
</dbReference>
<dbReference type="Proteomes" id="UP000270296">
    <property type="component" value="Unassembled WGS sequence"/>
</dbReference>
<dbReference type="AlphaFoldDB" id="A0A183JAG3"/>